<dbReference type="EMBL" id="JBHSTI010000008">
    <property type="protein sequence ID" value="MFC6237249.1"/>
    <property type="molecule type" value="Genomic_DNA"/>
</dbReference>
<evidence type="ECO:0000313" key="2">
    <source>
        <dbReference type="EMBL" id="MFC6237249.1"/>
    </source>
</evidence>
<reference evidence="3" key="1">
    <citation type="journal article" date="2019" name="Int. J. Syst. Evol. Microbiol.">
        <title>The Global Catalogue of Microorganisms (GCM) 10K type strain sequencing project: providing services to taxonomists for standard genome sequencing and annotation.</title>
        <authorList>
            <consortium name="The Broad Institute Genomics Platform"/>
            <consortium name="The Broad Institute Genome Sequencing Center for Infectious Disease"/>
            <person name="Wu L."/>
            <person name="Ma J."/>
        </authorList>
    </citation>
    <scope>NUCLEOTIDE SEQUENCE [LARGE SCALE GENOMIC DNA]</scope>
    <source>
        <strain evidence="3">CGMCC 4.7317</strain>
    </source>
</reference>
<dbReference type="InterPro" id="IPR014710">
    <property type="entry name" value="RmlC-like_jellyroll"/>
</dbReference>
<dbReference type="Gene3D" id="2.60.120.10">
    <property type="entry name" value="Jelly Rolls"/>
    <property type="match status" value="1"/>
</dbReference>
<feature type="domain" description="Cupin type-2" evidence="1">
    <location>
        <begin position="3"/>
        <end position="62"/>
    </location>
</feature>
<evidence type="ECO:0000313" key="3">
    <source>
        <dbReference type="Proteomes" id="UP001596138"/>
    </source>
</evidence>
<dbReference type="InterPro" id="IPR013096">
    <property type="entry name" value="Cupin_2"/>
</dbReference>
<dbReference type="Proteomes" id="UP001596138">
    <property type="component" value="Unassembled WGS sequence"/>
</dbReference>
<name>A0ABW1SYS9_9ACTN</name>
<dbReference type="InterPro" id="IPR011051">
    <property type="entry name" value="RmlC_Cupin_sf"/>
</dbReference>
<dbReference type="RefSeq" id="WP_386764386.1">
    <property type="nucleotide sequence ID" value="NZ_JBHSTI010000008.1"/>
</dbReference>
<protein>
    <submittedName>
        <fullName evidence="2">Cupin domain-containing protein</fullName>
    </submittedName>
</protein>
<keyword evidence="3" id="KW-1185">Reference proteome</keyword>
<gene>
    <name evidence="2" type="ORF">ACFQGU_05140</name>
</gene>
<accession>A0ABW1SYS9</accession>
<comment type="caution">
    <text evidence="2">The sequence shown here is derived from an EMBL/GenBank/DDBJ whole genome shotgun (WGS) entry which is preliminary data.</text>
</comment>
<dbReference type="SUPFAM" id="SSF51182">
    <property type="entry name" value="RmlC-like cupins"/>
    <property type="match status" value="1"/>
</dbReference>
<dbReference type="Pfam" id="PF07883">
    <property type="entry name" value="Cupin_2"/>
    <property type="match status" value="1"/>
</dbReference>
<dbReference type="CDD" id="cd02233">
    <property type="entry name" value="cupin_HNL-like"/>
    <property type="match status" value="1"/>
</dbReference>
<dbReference type="InterPro" id="IPR047263">
    <property type="entry name" value="HNL-like_cupin"/>
</dbReference>
<organism evidence="2 3">
    <name type="scientific">Longivirga aurantiaca</name>
    <dbReference type="NCBI Taxonomy" id="1837743"/>
    <lineage>
        <taxon>Bacteria</taxon>
        <taxon>Bacillati</taxon>
        <taxon>Actinomycetota</taxon>
        <taxon>Actinomycetes</taxon>
        <taxon>Sporichthyales</taxon>
        <taxon>Sporichthyaceae</taxon>
        <taxon>Longivirga</taxon>
    </lineage>
</organism>
<sequence length="96" mass="10219">MSVHFAPGARTAWHSHAVGQTLYVTEGVALTQERGGEVVTVHPGQAVTCGPGVEHWHGAHPDHLMTHLSIWEAPEPGSDVAESTWLEHVADDGAGR</sequence>
<proteinExistence type="predicted"/>
<evidence type="ECO:0000259" key="1">
    <source>
        <dbReference type="Pfam" id="PF07883"/>
    </source>
</evidence>
<dbReference type="PANTHER" id="PTHR43698:SF1">
    <property type="entry name" value="BLL4564 PROTEIN"/>
    <property type="match status" value="1"/>
</dbReference>
<dbReference type="PANTHER" id="PTHR43698">
    <property type="entry name" value="RIBD C-TERMINAL DOMAIN CONTAINING PROTEIN"/>
    <property type="match status" value="1"/>
</dbReference>